<evidence type="ECO:0000256" key="6">
    <source>
        <dbReference type="ARBA" id="ARBA00022915"/>
    </source>
</evidence>
<feature type="domain" description="Dihydrodipicolinate reductase N-terminal" evidence="15">
    <location>
        <begin position="13"/>
        <end position="136"/>
    </location>
</feature>
<dbReference type="Gene3D" id="3.30.360.10">
    <property type="entry name" value="Dihydrodipicolinate Reductase, domain 2"/>
    <property type="match status" value="1"/>
</dbReference>
<evidence type="ECO:0000256" key="3">
    <source>
        <dbReference type="ARBA" id="ARBA00022490"/>
    </source>
</evidence>
<dbReference type="InterPro" id="IPR000846">
    <property type="entry name" value="DapB_N"/>
</dbReference>
<evidence type="ECO:0000259" key="16">
    <source>
        <dbReference type="Pfam" id="PF05173"/>
    </source>
</evidence>
<evidence type="ECO:0000313" key="18">
    <source>
        <dbReference type="Proteomes" id="UP000509371"/>
    </source>
</evidence>
<dbReference type="InterPro" id="IPR022663">
    <property type="entry name" value="DapB_C"/>
</dbReference>
<dbReference type="GO" id="GO:0051287">
    <property type="term" value="F:NAD binding"/>
    <property type="evidence" value="ECO:0007669"/>
    <property type="project" value="UniProtKB-UniRule"/>
</dbReference>
<evidence type="ECO:0000256" key="5">
    <source>
        <dbReference type="ARBA" id="ARBA00022857"/>
    </source>
</evidence>
<dbReference type="HAMAP" id="MF_00102">
    <property type="entry name" value="DapB"/>
    <property type="match status" value="1"/>
</dbReference>
<proteinExistence type="inferred from homology"/>
<comment type="pathway">
    <text evidence="10 14">Amino-acid biosynthesis; L-lysine biosynthesis via DAP pathway; (S)-tetrahydrodipicolinate from L-aspartate: step 4/4.</text>
</comment>
<feature type="active site" description="Proton donor" evidence="14">
    <location>
        <position position="170"/>
    </location>
</feature>
<feature type="binding site" evidence="14">
    <location>
        <begin position="19"/>
        <end position="24"/>
    </location>
    <ligand>
        <name>NAD(+)</name>
        <dbReference type="ChEBI" id="CHEBI:57540"/>
    </ligand>
</feature>
<dbReference type="UniPathway" id="UPA00034">
    <property type="reaction ID" value="UER00018"/>
</dbReference>
<dbReference type="NCBIfam" id="TIGR00036">
    <property type="entry name" value="dapB"/>
    <property type="match status" value="1"/>
</dbReference>
<dbReference type="GO" id="GO:0050661">
    <property type="term" value="F:NADP binding"/>
    <property type="evidence" value="ECO:0007669"/>
    <property type="project" value="UniProtKB-UniRule"/>
</dbReference>
<accession>A0A859CY31</accession>
<evidence type="ECO:0000256" key="11">
    <source>
        <dbReference type="ARBA" id="ARBA00038983"/>
    </source>
</evidence>
<evidence type="ECO:0000256" key="2">
    <source>
        <dbReference type="ARBA" id="ARBA00006642"/>
    </source>
</evidence>
<reference evidence="17 18" key="1">
    <citation type="submission" date="2020-06" db="EMBL/GenBank/DDBJ databases">
        <authorList>
            <person name="Voronona O.L."/>
            <person name="Aksenova E.I."/>
            <person name="Kunda M.S."/>
            <person name="Semenov A.N."/>
            <person name="Ryzhova N."/>
        </authorList>
    </citation>
    <scope>NUCLEOTIDE SEQUENCE [LARGE SCALE GENOMIC DNA]</scope>
    <source>
        <strain evidence="17 18">MPKMM3633</strain>
    </source>
</reference>
<dbReference type="GO" id="GO:0019877">
    <property type="term" value="P:diaminopimelate biosynthetic process"/>
    <property type="evidence" value="ECO:0007669"/>
    <property type="project" value="UniProtKB-UniRule"/>
</dbReference>
<feature type="domain" description="Dihydrodipicolinate reductase C-terminal" evidence="16">
    <location>
        <begin position="139"/>
        <end position="275"/>
    </location>
</feature>
<name>A0A859CY31_9GAMM</name>
<dbReference type="AlphaFoldDB" id="A0A859CY31"/>
<dbReference type="GO" id="GO:0005829">
    <property type="term" value="C:cytosol"/>
    <property type="evidence" value="ECO:0007669"/>
    <property type="project" value="TreeGrafter"/>
</dbReference>
<keyword evidence="3 14" id="KW-0963">Cytoplasm</keyword>
<dbReference type="SUPFAM" id="SSF51735">
    <property type="entry name" value="NAD(P)-binding Rossmann-fold domains"/>
    <property type="match status" value="1"/>
</dbReference>
<comment type="catalytic activity">
    <reaction evidence="12 14">
        <text>(S)-2,3,4,5-tetrahydrodipicolinate + NADP(+) + H2O = (2S,4S)-4-hydroxy-2,3,4,5-tetrahydrodipicolinate + NADPH + H(+)</text>
        <dbReference type="Rhea" id="RHEA:35331"/>
        <dbReference type="ChEBI" id="CHEBI:15377"/>
        <dbReference type="ChEBI" id="CHEBI:15378"/>
        <dbReference type="ChEBI" id="CHEBI:16845"/>
        <dbReference type="ChEBI" id="CHEBI:57783"/>
        <dbReference type="ChEBI" id="CHEBI:58349"/>
        <dbReference type="ChEBI" id="CHEBI:67139"/>
        <dbReference type="EC" id="1.17.1.8"/>
    </reaction>
</comment>
<dbReference type="FunFam" id="3.30.360.10:FF:000004">
    <property type="entry name" value="4-hydroxy-tetrahydrodipicolinate reductase"/>
    <property type="match status" value="1"/>
</dbReference>
<evidence type="ECO:0000256" key="12">
    <source>
        <dbReference type="ARBA" id="ARBA00049080"/>
    </source>
</evidence>
<keyword evidence="4 14" id="KW-0028">Amino-acid biosynthesis</keyword>
<evidence type="ECO:0000256" key="9">
    <source>
        <dbReference type="ARBA" id="ARBA00023154"/>
    </source>
</evidence>
<evidence type="ECO:0000256" key="10">
    <source>
        <dbReference type="ARBA" id="ARBA00037922"/>
    </source>
</evidence>
<dbReference type="PIRSF" id="PIRSF000161">
    <property type="entry name" value="DHPR"/>
    <property type="match status" value="1"/>
</dbReference>
<keyword evidence="9 14" id="KW-0457">Lysine biosynthesis</keyword>
<evidence type="ECO:0000256" key="14">
    <source>
        <dbReference type="HAMAP-Rule" id="MF_00102"/>
    </source>
</evidence>
<dbReference type="EMBL" id="CP054301">
    <property type="protein sequence ID" value="QKK81583.1"/>
    <property type="molecule type" value="Genomic_DNA"/>
</dbReference>
<dbReference type="InterPro" id="IPR022664">
    <property type="entry name" value="DapB_N_CS"/>
</dbReference>
<keyword evidence="8 14" id="KW-0520">NAD</keyword>
<comment type="function">
    <text evidence="14">Catalyzes the conversion of 4-hydroxy-tetrahydrodipicolinate (HTPA) to tetrahydrodipicolinate.</text>
</comment>
<feature type="active site" description="Proton donor/acceptor" evidence="14">
    <location>
        <position position="166"/>
    </location>
</feature>
<dbReference type="CDD" id="cd02274">
    <property type="entry name" value="DHDPR_N"/>
    <property type="match status" value="1"/>
</dbReference>
<dbReference type="Pfam" id="PF05173">
    <property type="entry name" value="DapB_C"/>
    <property type="match status" value="1"/>
</dbReference>
<dbReference type="Pfam" id="PF01113">
    <property type="entry name" value="DapB_N"/>
    <property type="match status" value="1"/>
</dbReference>
<feature type="binding site" evidence="14">
    <location>
        <begin position="176"/>
        <end position="177"/>
    </location>
    <ligand>
        <name>(S)-2,3,4,5-tetrahydrodipicolinate</name>
        <dbReference type="ChEBI" id="CHEBI:16845"/>
    </ligand>
</feature>
<dbReference type="GO" id="GO:0008839">
    <property type="term" value="F:4-hydroxy-tetrahydrodipicolinate reductase"/>
    <property type="evidence" value="ECO:0007669"/>
    <property type="project" value="UniProtKB-UniRule"/>
</dbReference>
<comment type="caution">
    <text evidence="14">Lacks conserved residue(s) required for the propagation of feature annotation.</text>
</comment>
<dbReference type="Gene3D" id="3.40.50.720">
    <property type="entry name" value="NAD(P)-binding Rossmann-like Domain"/>
    <property type="match status" value="1"/>
</dbReference>
<organism evidence="17 18">
    <name type="scientific">Marinomonas primoryensis</name>
    <dbReference type="NCBI Taxonomy" id="178399"/>
    <lineage>
        <taxon>Bacteria</taxon>
        <taxon>Pseudomonadati</taxon>
        <taxon>Pseudomonadota</taxon>
        <taxon>Gammaproteobacteria</taxon>
        <taxon>Oceanospirillales</taxon>
        <taxon>Oceanospirillaceae</taxon>
        <taxon>Marinomonas</taxon>
    </lineage>
</organism>
<dbReference type="PANTHER" id="PTHR20836">
    <property type="entry name" value="DIHYDRODIPICOLINATE REDUCTASE"/>
    <property type="match status" value="1"/>
</dbReference>
<dbReference type="InterPro" id="IPR023940">
    <property type="entry name" value="DHDPR_bac"/>
</dbReference>
<evidence type="ECO:0000313" key="17">
    <source>
        <dbReference type="EMBL" id="QKK81583.1"/>
    </source>
</evidence>
<feature type="binding site" evidence="14">
    <location>
        <begin position="133"/>
        <end position="136"/>
    </location>
    <ligand>
        <name>NAD(+)</name>
        <dbReference type="ChEBI" id="CHEBI:57540"/>
    </ligand>
</feature>
<keyword evidence="7 14" id="KW-0560">Oxidoreductase</keyword>
<comment type="subunit">
    <text evidence="14">Homotetramer.</text>
</comment>
<evidence type="ECO:0000256" key="8">
    <source>
        <dbReference type="ARBA" id="ARBA00023027"/>
    </source>
</evidence>
<comment type="similarity">
    <text evidence="2 14">Belongs to the DapB family.</text>
</comment>
<keyword evidence="6 14" id="KW-0220">Diaminopimelate biosynthesis</keyword>
<feature type="binding site" evidence="14">
    <location>
        <begin position="109"/>
        <end position="111"/>
    </location>
    <ligand>
        <name>NAD(+)</name>
        <dbReference type="ChEBI" id="CHEBI:57540"/>
    </ligand>
</feature>
<dbReference type="EC" id="1.17.1.8" evidence="11 14"/>
<dbReference type="InterPro" id="IPR036291">
    <property type="entry name" value="NAD(P)-bd_dom_sf"/>
</dbReference>
<feature type="binding site" evidence="14">
    <location>
        <position position="167"/>
    </location>
    <ligand>
        <name>(S)-2,3,4,5-tetrahydrodipicolinate</name>
        <dbReference type="ChEBI" id="CHEBI:16845"/>
    </ligand>
</feature>
<dbReference type="KEGG" id="mpri:MP3633_2856"/>
<comment type="catalytic activity">
    <reaction evidence="13 14">
        <text>(S)-2,3,4,5-tetrahydrodipicolinate + NAD(+) + H2O = (2S,4S)-4-hydroxy-2,3,4,5-tetrahydrodipicolinate + NADH + H(+)</text>
        <dbReference type="Rhea" id="RHEA:35323"/>
        <dbReference type="ChEBI" id="CHEBI:15377"/>
        <dbReference type="ChEBI" id="CHEBI:15378"/>
        <dbReference type="ChEBI" id="CHEBI:16845"/>
        <dbReference type="ChEBI" id="CHEBI:57540"/>
        <dbReference type="ChEBI" id="CHEBI:57945"/>
        <dbReference type="ChEBI" id="CHEBI:67139"/>
        <dbReference type="EC" id="1.17.1.8"/>
    </reaction>
</comment>
<dbReference type="GO" id="GO:0009089">
    <property type="term" value="P:lysine biosynthetic process via diaminopimelate"/>
    <property type="evidence" value="ECO:0007669"/>
    <property type="project" value="UniProtKB-UniRule"/>
</dbReference>
<sequence>MVCADKIEEENKMRVAVIGASGRMGKNLITAINDADGVSLGAAVLKPGSSLIGADAGEIAGIGKLGVAAVASLSDCVNDFDVLIDFTTPALTLENAAFCAQHQKAIVVGTTGLNDDEKGKLNEAAEKSPVVFAPNMSVGVNLTLKLLATAAQILGDDYDVEIIEAHHRHKVDSPSGTALRMGEVVADALGRDLKECAVYGREGQTGARTQKEIGFETIRAGDVVGEHSVWFATEGERIEITHKASSRMTFAKGAVRAASWLSGKSAGMYDMQDVLNLK</sequence>
<dbReference type="GO" id="GO:0016726">
    <property type="term" value="F:oxidoreductase activity, acting on CH or CH2 groups, NAD or NADP as acceptor"/>
    <property type="evidence" value="ECO:0007669"/>
    <property type="project" value="UniProtKB-UniRule"/>
</dbReference>
<evidence type="ECO:0000259" key="15">
    <source>
        <dbReference type="Pfam" id="PF01113"/>
    </source>
</evidence>
<dbReference type="FunFam" id="3.40.50.720:FF:000048">
    <property type="entry name" value="4-hydroxy-tetrahydrodipicolinate reductase"/>
    <property type="match status" value="1"/>
</dbReference>
<gene>
    <name evidence="14 17" type="primary">dapB</name>
    <name evidence="17" type="ORF">MP3633_2856</name>
</gene>
<evidence type="ECO:0000256" key="1">
    <source>
        <dbReference type="ARBA" id="ARBA00004496"/>
    </source>
</evidence>
<evidence type="ECO:0000256" key="13">
    <source>
        <dbReference type="ARBA" id="ARBA00049396"/>
    </source>
</evidence>
<dbReference type="SUPFAM" id="SSF55347">
    <property type="entry name" value="Glyceraldehyde-3-phosphate dehydrogenase-like, C-terminal domain"/>
    <property type="match status" value="1"/>
</dbReference>
<dbReference type="PANTHER" id="PTHR20836:SF0">
    <property type="entry name" value="4-HYDROXY-TETRAHYDRODIPICOLINATE REDUCTASE 1, CHLOROPLASTIC-RELATED"/>
    <property type="match status" value="1"/>
</dbReference>
<feature type="binding site" evidence="14">
    <location>
        <position position="46"/>
    </location>
    <ligand>
        <name>NADP(+)</name>
        <dbReference type="ChEBI" id="CHEBI:58349"/>
    </ligand>
</feature>
<comment type="caution">
    <text evidence="14">Was originally thought to be a dihydrodipicolinate reductase (DHDPR), catalyzing the conversion of dihydrodipicolinate to tetrahydrodipicolinate. However, it was shown in E.coli that the substrate of the enzymatic reaction is not dihydrodipicolinate (DHDP) but in fact (2S,4S)-4-hydroxy-2,3,4,5-tetrahydrodipicolinic acid (HTPA), the product released by the DapA-catalyzed reaction.</text>
</comment>
<comment type="subcellular location">
    <subcellularLocation>
        <location evidence="1 14">Cytoplasm</location>
    </subcellularLocation>
</comment>
<protein>
    <recommendedName>
        <fullName evidence="11 14">4-hydroxy-tetrahydrodipicolinate reductase</fullName>
        <shortName evidence="14">HTPA reductase</shortName>
        <ecNumber evidence="11 14">1.17.1.8</ecNumber>
    </recommendedName>
</protein>
<dbReference type="PROSITE" id="PS01298">
    <property type="entry name" value="DAPB"/>
    <property type="match status" value="1"/>
</dbReference>
<keyword evidence="5 14" id="KW-0521">NADP</keyword>
<dbReference type="Proteomes" id="UP000509371">
    <property type="component" value="Chromosome"/>
</dbReference>
<evidence type="ECO:0000256" key="7">
    <source>
        <dbReference type="ARBA" id="ARBA00023002"/>
    </source>
</evidence>
<evidence type="ECO:0000256" key="4">
    <source>
        <dbReference type="ARBA" id="ARBA00022605"/>
    </source>
</evidence>